<feature type="domain" description="Baseplate protein J-like barrel" evidence="1">
    <location>
        <begin position="104"/>
        <end position="181"/>
    </location>
</feature>
<dbReference type="STRING" id="93222.NA29_13845"/>
<dbReference type="Proteomes" id="UP000215126">
    <property type="component" value="Chromosome 1"/>
</dbReference>
<protein>
    <submittedName>
        <fullName evidence="2">Uncharacterized homolog of phage Mu protein gp47</fullName>
    </submittedName>
</protein>
<dbReference type="EMBL" id="LT906435">
    <property type="protein sequence ID" value="SNU84298.1"/>
    <property type="molecule type" value="Genomic_DNA"/>
</dbReference>
<reference evidence="2 3" key="1">
    <citation type="submission" date="2017-06" db="EMBL/GenBank/DDBJ databases">
        <authorList>
            <consortium name="Pathogen Informatics"/>
        </authorList>
    </citation>
    <scope>NUCLEOTIDE SEQUENCE [LARGE SCALE GENOMIC DNA]</scope>
    <source>
        <strain evidence="2 3">NCTC13161</strain>
    </source>
</reference>
<keyword evidence="3" id="KW-1185">Reference proteome</keyword>
<dbReference type="KEGG" id="pspu:NA29_13845"/>
<dbReference type="AlphaFoldDB" id="A0A239SHD1"/>
<name>A0A239SHD1_9BURK</name>
<dbReference type="InterPro" id="IPR006949">
    <property type="entry name" value="Barrel_Baseplate_J-like"/>
</dbReference>
<dbReference type="Pfam" id="PF04865">
    <property type="entry name" value="Baseplate_J"/>
    <property type="match status" value="1"/>
</dbReference>
<organism evidence="2 3">
    <name type="scientific">Pandoraea sputorum</name>
    <dbReference type="NCBI Taxonomy" id="93222"/>
    <lineage>
        <taxon>Bacteria</taxon>
        <taxon>Pseudomonadati</taxon>
        <taxon>Pseudomonadota</taxon>
        <taxon>Betaproteobacteria</taxon>
        <taxon>Burkholderiales</taxon>
        <taxon>Burkholderiaceae</taxon>
        <taxon>Pandoraea</taxon>
    </lineage>
</organism>
<accession>A0A239SHD1</accession>
<sequence length="393" mass="39842">MTITTTAPTIDATGIHAPTYADVLDFLQTQFRAIYGQDAYLEPDSQDGQFLAVIASAINDGNSVSLAIYNSFSPATAQGAALSSNVRINGIARHVASYSTSDVLLVGQAGTTIADGLVQDANQINWALPATVTIPPSGQVTVTATCTKIGAIDAPAGTIGRIMTPTRGWQTVMNPSAAAPGSPVEPDAALRARQKTSTAIPSLTVFEGTIGAVANVQGVTRCAGYENDTNATDANTLPPHTISLVVEGGDATAIANAIAAKKGPGGGTYGTTAVSVNDVYGRPIVIRFYRPVPQAMTAVVQFNALAGFTAAIGQSVQQAISNYINAVAIGGGTPGVVEWDACIAAAKSVPGATTFKIKSLTLSGPAGAGSPDVPLAFNQAATCMPASITMTSV</sequence>
<gene>
    <name evidence="2" type="ORF">SAMEA4530655_01917</name>
</gene>
<dbReference type="OrthoDB" id="5465441at2"/>
<evidence type="ECO:0000259" key="1">
    <source>
        <dbReference type="Pfam" id="PF04865"/>
    </source>
</evidence>
<evidence type="ECO:0000313" key="3">
    <source>
        <dbReference type="Proteomes" id="UP000215126"/>
    </source>
</evidence>
<dbReference type="RefSeq" id="WP_039397780.1">
    <property type="nucleotide sequence ID" value="NZ_CABPRX010000003.1"/>
</dbReference>
<dbReference type="GeneID" id="88094579"/>
<proteinExistence type="predicted"/>
<evidence type="ECO:0000313" key="2">
    <source>
        <dbReference type="EMBL" id="SNU84298.1"/>
    </source>
</evidence>